<evidence type="ECO:0000256" key="1">
    <source>
        <dbReference type="ARBA" id="ARBA00022630"/>
    </source>
</evidence>
<accession>A0A7G9T579</accession>
<dbReference type="InterPro" id="IPR029039">
    <property type="entry name" value="Flavoprotein-like_sf"/>
</dbReference>
<dbReference type="AlphaFoldDB" id="A0A7G9T579"/>
<dbReference type="Proteomes" id="UP000515800">
    <property type="component" value="Chromosome"/>
</dbReference>
<comment type="cofactor">
    <cofactor evidence="6">
        <name>FMN</name>
        <dbReference type="ChEBI" id="CHEBI:58210"/>
    </cofactor>
    <text evidence="6">Binds 1 FMN per subunit.</text>
</comment>
<keyword evidence="3 6" id="KW-0560">Oxidoreductase</keyword>
<evidence type="ECO:0000256" key="6">
    <source>
        <dbReference type="HAMAP-Rule" id="MF_01216"/>
    </source>
</evidence>
<dbReference type="InterPro" id="IPR023048">
    <property type="entry name" value="NADH:quinone_OxRdtase_FMN_depd"/>
</dbReference>
<evidence type="ECO:0000259" key="7">
    <source>
        <dbReference type="Pfam" id="PF02525"/>
    </source>
</evidence>
<comment type="function">
    <text evidence="6">Also exhibits azoreductase activity. Catalyzes the reductive cleavage of the azo bond in aromatic azo compounds to the corresponding amines.</text>
</comment>
<comment type="similarity">
    <text evidence="6">Belongs to the azoreductase type 1 family.</text>
</comment>
<evidence type="ECO:0000256" key="5">
    <source>
        <dbReference type="ARBA" id="ARBA00048542"/>
    </source>
</evidence>
<keyword evidence="9" id="KW-1185">Reference proteome</keyword>
<dbReference type="GO" id="GO:0016652">
    <property type="term" value="F:oxidoreductase activity, acting on NAD(P)H as acceptor"/>
    <property type="evidence" value="ECO:0007669"/>
    <property type="project" value="UniProtKB-UniRule"/>
</dbReference>
<dbReference type="InterPro" id="IPR003680">
    <property type="entry name" value="Flavodoxin_fold"/>
</dbReference>
<organism evidence="8 9">
    <name type="scientific">Weissella diestrammenae</name>
    <dbReference type="NCBI Taxonomy" id="1162633"/>
    <lineage>
        <taxon>Bacteria</taxon>
        <taxon>Bacillati</taxon>
        <taxon>Bacillota</taxon>
        <taxon>Bacilli</taxon>
        <taxon>Lactobacillales</taxon>
        <taxon>Lactobacillaceae</taxon>
        <taxon>Weissella</taxon>
    </lineage>
</organism>
<dbReference type="EC" id="1.7.1.17" evidence="6"/>
<dbReference type="PANTHER" id="PTHR43741">
    <property type="entry name" value="FMN-DEPENDENT NADH-AZOREDUCTASE 1"/>
    <property type="match status" value="1"/>
</dbReference>
<sequence length="209" mass="24278">MNTLLINAHPDFNHEGHFSLRLQAAFQNKFKQFFPDDELTIFNLYDNEVPTISQNELLAAWDDNNANVATISTELMSVFKAHHRIVIVTPVHNFNIPSRLKDYIDNLMIARETFKYVDTPDLNGKVSRGLMLDDYRLLVLMASGSIYTEDNLYKQIDYVPQYLQTIFQEMMGFHDFQIVRAEGTAIQTPQHVMTTALSDLNQKFDTFYR</sequence>
<dbReference type="RefSeq" id="WP_187529088.1">
    <property type="nucleotide sequence ID" value="NZ_CP060724.1"/>
</dbReference>
<dbReference type="Gene3D" id="3.40.50.360">
    <property type="match status" value="1"/>
</dbReference>
<evidence type="ECO:0000256" key="3">
    <source>
        <dbReference type="ARBA" id="ARBA00023002"/>
    </source>
</evidence>
<evidence type="ECO:0000313" key="9">
    <source>
        <dbReference type="Proteomes" id="UP000515800"/>
    </source>
</evidence>
<dbReference type="Pfam" id="PF02525">
    <property type="entry name" value="Flavodoxin_2"/>
    <property type="match status" value="1"/>
</dbReference>
<comment type="subunit">
    <text evidence="6">Homodimer.</text>
</comment>
<proteinExistence type="inferred from homology"/>
<reference evidence="8 9" key="1">
    <citation type="submission" date="2020-08" db="EMBL/GenBank/DDBJ databases">
        <title>Genome sequence of Weissella diestrammenae KACC 16890T.</title>
        <authorList>
            <person name="Hyun D.-W."/>
            <person name="Bae J.-W."/>
        </authorList>
    </citation>
    <scope>NUCLEOTIDE SEQUENCE [LARGE SCALE GENOMIC DNA]</scope>
    <source>
        <strain evidence="8 9">KACC 16890</strain>
    </source>
</reference>
<dbReference type="HAMAP" id="MF_01216">
    <property type="entry name" value="Azoreductase_type1"/>
    <property type="match status" value="1"/>
</dbReference>
<dbReference type="EMBL" id="CP060724">
    <property type="protein sequence ID" value="QNN75254.1"/>
    <property type="molecule type" value="Genomic_DNA"/>
</dbReference>
<dbReference type="InterPro" id="IPR050104">
    <property type="entry name" value="FMN-dep_NADH:Q_OxRdtase_AzoR1"/>
</dbReference>
<evidence type="ECO:0000256" key="4">
    <source>
        <dbReference type="ARBA" id="ARBA00023027"/>
    </source>
</evidence>
<evidence type="ECO:0000256" key="2">
    <source>
        <dbReference type="ARBA" id="ARBA00022643"/>
    </source>
</evidence>
<keyword evidence="2 6" id="KW-0288">FMN</keyword>
<comment type="catalytic activity">
    <reaction evidence="5">
        <text>N,N-dimethyl-1,4-phenylenediamine + anthranilate + 2 NAD(+) = 2-(4-dimethylaminophenyl)diazenylbenzoate + 2 NADH + 2 H(+)</text>
        <dbReference type="Rhea" id="RHEA:55872"/>
        <dbReference type="ChEBI" id="CHEBI:15378"/>
        <dbReference type="ChEBI" id="CHEBI:15783"/>
        <dbReference type="ChEBI" id="CHEBI:16567"/>
        <dbReference type="ChEBI" id="CHEBI:57540"/>
        <dbReference type="ChEBI" id="CHEBI:57945"/>
        <dbReference type="ChEBI" id="CHEBI:71579"/>
        <dbReference type="EC" id="1.7.1.17"/>
    </reaction>
    <physiologicalReaction direction="right-to-left" evidence="5">
        <dbReference type="Rhea" id="RHEA:55874"/>
    </physiologicalReaction>
</comment>
<keyword evidence="1 6" id="KW-0285">Flavoprotein</keyword>
<keyword evidence="4 6" id="KW-0520">NAD</keyword>
<dbReference type="GO" id="GO:0016655">
    <property type="term" value="F:oxidoreductase activity, acting on NAD(P)H, quinone or similar compound as acceptor"/>
    <property type="evidence" value="ECO:0007669"/>
    <property type="project" value="InterPro"/>
</dbReference>
<dbReference type="EC" id="1.6.5.-" evidence="6"/>
<dbReference type="PANTHER" id="PTHR43741:SF4">
    <property type="entry name" value="FMN-DEPENDENT NADH:QUINONE OXIDOREDUCTASE"/>
    <property type="match status" value="1"/>
</dbReference>
<gene>
    <name evidence="6" type="primary">azoR</name>
    <name evidence="8" type="ORF">H9L19_07795</name>
</gene>
<evidence type="ECO:0000313" key="8">
    <source>
        <dbReference type="EMBL" id="QNN75254.1"/>
    </source>
</evidence>
<dbReference type="KEGG" id="wdi:H9L19_07795"/>
<comment type="caution">
    <text evidence="6">Lacks conserved residue(s) required for the propagation of feature annotation.</text>
</comment>
<name>A0A7G9T579_9LACO</name>
<dbReference type="GO" id="GO:0009055">
    <property type="term" value="F:electron transfer activity"/>
    <property type="evidence" value="ECO:0007669"/>
    <property type="project" value="UniProtKB-UniRule"/>
</dbReference>
<dbReference type="SUPFAM" id="SSF52218">
    <property type="entry name" value="Flavoproteins"/>
    <property type="match status" value="1"/>
</dbReference>
<feature type="domain" description="Flavodoxin-like fold" evidence="7">
    <location>
        <begin position="1"/>
        <end position="202"/>
    </location>
</feature>
<dbReference type="GO" id="GO:0010181">
    <property type="term" value="F:FMN binding"/>
    <property type="evidence" value="ECO:0007669"/>
    <property type="project" value="UniProtKB-UniRule"/>
</dbReference>
<protein>
    <recommendedName>
        <fullName evidence="6">FMN dependent NADH:quinone oxidoreductase</fullName>
        <ecNumber evidence="6">1.6.5.-</ecNumber>
    </recommendedName>
    <alternativeName>
        <fullName evidence="6">Azo-dye reductase</fullName>
    </alternativeName>
    <alternativeName>
        <fullName evidence="6">FMN-dependent NADH-azo compound oxidoreductase</fullName>
    </alternativeName>
    <alternativeName>
        <fullName evidence="6">FMN-dependent NADH-azoreductase</fullName>
        <ecNumber evidence="6">1.7.1.17</ecNumber>
    </alternativeName>
</protein>
<comment type="function">
    <text evidence="6">Quinone reductase that provides resistance to thiol-specific stress caused by electrophilic quinones.</text>
</comment>
<comment type="catalytic activity">
    <reaction evidence="6">
        <text>2 a quinone + NADH + H(+) = 2 a 1,4-benzosemiquinone + NAD(+)</text>
        <dbReference type="Rhea" id="RHEA:65952"/>
        <dbReference type="ChEBI" id="CHEBI:15378"/>
        <dbReference type="ChEBI" id="CHEBI:57540"/>
        <dbReference type="ChEBI" id="CHEBI:57945"/>
        <dbReference type="ChEBI" id="CHEBI:132124"/>
        <dbReference type="ChEBI" id="CHEBI:134225"/>
    </reaction>
</comment>